<evidence type="ECO:0000313" key="3">
    <source>
        <dbReference type="WBParaSite" id="ALUE_0000182401-mRNA-1"/>
    </source>
</evidence>
<accession>A0A0M3HJX9</accession>
<organism evidence="2 3">
    <name type="scientific">Ascaris lumbricoides</name>
    <name type="common">Giant roundworm</name>
    <dbReference type="NCBI Taxonomy" id="6252"/>
    <lineage>
        <taxon>Eukaryota</taxon>
        <taxon>Metazoa</taxon>
        <taxon>Ecdysozoa</taxon>
        <taxon>Nematoda</taxon>
        <taxon>Chromadorea</taxon>
        <taxon>Rhabditida</taxon>
        <taxon>Spirurina</taxon>
        <taxon>Ascaridomorpha</taxon>
        <taxon>Ascaridoidea</taxon>
        <taxon>Ascarididae</taxon>
        <taxon>Ascaris</taxon>
    </lineage>
</organism>
<proteinExistence type="predicted"/>
<name>A0A0M3HJX9_ASCLU</name>
<keyword evidence="2" id="KW-1185">Reference proteome</keyword>
<protein>
    <submittedName>
        <fullName evidence="3">Major facilitator superfamily associated domain-containing protein</fullName>
    </submittedName>
</protein>
<dbReference type="WBParaSite" id="ALUE_0000182401-mRNA-1">
    <property type="protein sequence ID" value="ALUE_0000182401-mRNA-1"/>
    <property type="gene ID" value="ALUE_0000182401"/>
</dbReference>
<keyword evidence="1" id="KW-1133">Transmembrane helix</keyword>
<feature type="transmembrane region" description="Helical" evidence="1">
    <location>
        <begin position="48"/>
        <end position="68"/>
    </location>
</feature>
<evidence type="ECO:0000313" key="2">
    <source>
        <dbReference type="Proteomes" id="UP000036681"/>
    </source>
</evidence>
<keyword evidence="1" id="KW-0472">Membrane</keyword>
<sequence>MDKFCFSNRQMVLCNDSREGTAGCSPDNVIIVPHVQISPNESHLFNRAISSGGGMLAGWLITLFALYLNDKGNFLLCFYYLI</sequence>
<dbReference type="Proteomes" id="UP000036681">
    <property type="component" value="Unplaced"/>
</dbReference>
<evidence type="ECO:0000256" key="1">
    <source>
        <dbReference type="SAM" id="Phobius"/>
    </source>
</evidence>
<keyword evidence="1" id="KW-0812">Transmembrane</keyword>
<dbReference type="AlphaFoldDB" id="A0A0M3HJX9"/>
<reference evidence="3" key="1">
    <citation type="submission" date="2017-02" db="UniProtKB">
        <authorList>
            <consortium name="WormBaseParasite"/>
        </authorList>
    </citation>
    <scope>IDENTIFICATION</scope>
</reference>